<protein>
    <submittedName>
        <fullName evidence="1">Uncharacterized protein</fullName>
    </submittedName>
</protein>
<organism evidence="1">
    <name type="scientific">viral metagenome</name>
    <dbReference type="NCBI Taxonomy" id="1070528"/>
    <lineage>
        <taxon>unclassified sequences</taxon>
        <taxon>metagenomes</taxon>
        <taxon>organismal metagenomes</taxon>
    </lineage>
</organism>
<proteinExistence type="predicted"/>
<reference evidence="1" key="1">
    <citation type="journal article" date="2020" name="Nature">
        <title>Giant virus diversity and host interactions through global metagenomics.</title>
        <authorList>
            <person name="Schulz F."/>
            <person name="Roux S."/>
            <person name="Paez-Espino D."/>
            <person name="Jungbluth S."/>
            <person name="Walsh D.A."/>
            <person name="Denef V.J."/>
            <person name="McMahon K.D."/>
            <person name="Konstantinidis K.T."/>
            <person name="Eloe-Fadrosh E.A."/>
            <person name="Kyrpides N.C."/>
            <person name="Woyke T."/>
        </authorList>
    </citation>
    <scope>NUCLEOTIDE SEQUENCE</scope>
    <source>
        <strain evidence="1">GVMAG-M-3300027769-26</strain>
    </source>
</reference>
<name>A0A6C0LDA8_9ZZZZ</name>
<dbReference type="EMBL" id="MN740459">
    <property type="protein sequence ID" value="QHU27641.1"/>
    <property type="molecule type" value="Genomic_DNA"/>
</dbReference>
<sequence>MTAYCICEGNDKNVFWKKMKKNNFNKNITFGEDEVYCRSVEEADDNFGVDYADYADYDYLSDLF</sequence>
<evidence type="ECO:0000313" key="1">
    <source>
        <dbReference type="EMBL" id="QHU27641.1"/>
    </source>
</evidence>
<accession>A0A6C0LDA8</accession>
<dbReference type="AlphaFoldDB" id="A0A6C0LDA8"/>